<evidence type="ECO:0000313" key="2">
    <source>
        <dbReference type="Proteomes" id="UP001307705"/>
    </source>
</evidence>
<dbReference type="PANTHER" id="PTHR40518">
    <property type="entry name" value="ACETOACETATE DECARBOXYLASE"/>
    <property type="match status" value="1"/>
</dbReference>
<dbReference type="EMBL" id="BTPE01000001">
    <property type="protein sequence ID" value="GMQ32028.1"/>
    <property type="molecule type" value="Genomic_DNA"/>
</dbReference>
<organism evidence="1 2">
    <name type="scientific">Algoriphagus taiwanensis</name>
    <dbReference type="NCBI Taxonomy" id="1445656"/>
    <lineage>
        <taxon>Bacteria</taxon>
        <taxon>Pseudomonadati</taxon>
        <taxon>Bacteroidota</taxon>
        <taxon>Cytophagia</taxon>
        <taxon>Cytophagales</taxon>
        <taxon>Cyclobacteriaceae</taxon>
        <taxon>Algoriphagus</taxon>
    </lineage>
</organism>
<sequence>MPENQEVEINSELIKRVLPPWDLKGEGIILIYSFKKDWVEQEGNLPKGLRGKFRGGLGFVMLVDYTESPVGTYKELLIIPGKFGQPKKQAITHIYVDSEASTQNGRANWGIPKKTAPFTWEKSEGTDQISIFSDGKKVFSATVAHGGIPFPVTTSLIPIDLRQLWEKKTYLTQPKGTGWGKLAKIKSLELDPDFFPDIREIRPLLAVKVNPFHIHFPQPTILDEGI</sequence>
<dbReference type="PANTHER" id="PTHR40518:SF1">
    <property type="entry name" value="ACETOACETATE DECARBOXYLASE"/>
    <property type="match status" value="1"/>
</dbReference>
<evidence type="ECO:0000313" key="1">
    <source>
        <dbReference type="EMBL" id="GMQ32028.1"/>
    </source>
</evidence>
<dbReference type="RefSeq" id="WP_338226874.1">
    <property type="nucleotide sequence ID" value="NZ_BTPE01000001.1"/>
</dbReference>
<name>A0ABQ6PW74_9BACT</name>
<dbReference type="Gene3D" id="2.40.400.10">
    <property type="entry name" value="Acetoacetate decarboxylase-like"/>
    <property type="match status" value="1"/>
</dbReference>
<dbReference type="InterPro" id="IPR010451">
    <property type="entry name" value="Acetoacetate_decarboxylase"/>
</dbReference>
<gene>
    <name evidence="1" type="ORF">Ataiwa_03000</name>
</gene>
<dbReference type="Pfam" id="PF06314">
    <property type="entry name" value="ADC"/>
    <property type="match status" value="1"/>
</dbReference>
<dbReference type="SUPFAM" id="SSF160104">
    <property type="entry name" value="Acetoacetate decarboxylase-like"/>
    <property type="match status" value="1"/>
</dbReference>
<accession>A0ABQ6PW74</accession>
<protein>
    <recommendedName>
        <fullName evidence="3">Acetoacetate decarboxylase</fullName>
    </recommendedName>
</protein>
<proteinExistence type="predicted"/>
<keyword evidence="2" id="KW-1185">Reference proteome</keyword>
<reference evidence="1 2" key="1">
    <citation type="submission" date="2023-08" db="EMBL/GenBank/DDBJ databases">
        <title>Draft genome sequence of Algoriphagus taiwanensis.</title>
        <authorList>
            <person name="Takatani N."/>
            <person name="Hosokawa M."/>
            <person name="Sawabe T."/>
        </authorList>
    </citation>
    <scope>NUCLEOTIDE SEQUENCE [LARGE SCALE GENOMIC DNA]</scope>
    <source>
        <strain evidence="1 2">JCM 19755</strain>
    </source>
</reference>
<comment type="caution">
    <text evidence="1">The sequence shown here is derived from an EMBL/GenBank/DDBJ whole genome shotgun (WGS) entry which is preliminary data.</text>
</comment>
<evidence type="ECO:0008006" key="3">
    <source>
        <dbReference type="Google" id="ProtNLM"/>
    </source>
</evidence>
<dbReference type="Proteomes" id="UP001307705">
    <property type="component" value="Unassembled WGS sequence"/>
</dbReference>
<dbReference type="InterPro" id="IPR023375">
    <property type="entry name" value="ADC_dom_sf"/>
</dbReference>